<evidence type="ECO:0000313" key="2">
    <source>
        <dbReference type="EMBL" id="KAK5977026.1"/>
    </source>
</evidence>
<feature type="region of interest" description="Disordered" evidence="1">
    <location>
        <begin position="60"/>
        <end position="79"/>
    </location>
</feature>
<proteinExistence type="predicted"/>
<dbReference type="AlphaFoldDB" id="A0AAN8IKM2"/>
<comment type="caution">
    <text evidence="2">The sequence shown here is derived from an EMBL/GenBank/DDBJ whole genome shotgun (WGS) entry which is preliminary data.</text>
</comment>
<name>A0AAN8IKM2_TRICO</name>
<protein>
    <submittedName>
        <fullName evidence="2">Uncharacterized protein</fullName>
    </submittedName>
</protein>
<sequence>GASKLPTGLGLALDKVLMPAAIAIDSVRLGMSIQQDIDEDNAVPKNTVKSASSIAGGWGAGYGGKSRRRCSSKISCFSG</sequence>
<reference evidence="2 3" key="1">
    <citation type="submission" date="2019-10" db="EMBL/GenBank/DDBJ databases">
        <title>Assembly and Annotation for the nematode Trichostrongylus colubriformis.</title>
        <authorList>
            <person name="Martin J."/>
        </authorList>
    </citation>
    <scope>NUCLEOTIDE SEQUENCE [LARGE SCALE GENOMIC DNA]</scope>
    <source>
        <strain evidence="2">G859</strain>
        <tissue evidence="2">Whole worm</tissue>
    </source>
</reference>
<gene>
    <name evidence="2" type="ORF">GCK32_022823</name>
</gene>
<dbReference type="Proteomes" id="UP001331761">
    <property type="component" value="Unassembled WGS sequence"/>
</dbReference>
<accession>A0AAN8IKM2</accession>
<organism evidence="2 3">
    <name type="scientific">Trichostrongylus colubriformis</name>
    <name type="common">Black scour worm</name>
    <dbReference type="NCBI Taxonomy" id="6319"/>
    <lineage>
        <taxon>Eukaryota</taxon>
        <taxon>Metazoa</taxon>
        <taxon>Ecdysozoa</taxon>
        <taxon>Nematoda</taxon>
        <taxon>Chromadorea</taxon>
        <taxon>Rhabditida</taxon>
        <taxon>Rhabditina</taxon>
        <taxon>Rhabditomorpha</taxon>
        <taxon>Strongyloidea</taxon>
        <taxon>Trichostrongylidae</taxon>
        <taxon>Trichostrongylus</taxon>
    </lineage>
</organism>
<keyword evidence="3" id="KW-1185">Reference proteome</keyword>
<dbReference type="EMBL" id="WIXE01011117">
    <property type="protein sequence ID" value="KAK5977026.1"/>
    <property type="molecule type" value="Genomic_DNA"/>
</dbReference>
<evidence type="ECO:0000256" key="1">
    <source>
        <dbReference type="SAM" id="MobiDB-lite"/>
    </source>
</evidence>
<evidence type="ECO:0000313" key="3">
    <source>
        <dbReference type="Proteomes" id="UP001331761"/>
    </source>
</evidence>
<feature type="non-terminal residue" evidence="2">
    <location>
        <position position="1"/>
    </location>
</feature>